<sequence length="228" mass="25920">MERSDAQTHDFMNIESFPPLPFARRLPTEENSIRLFGKEFGGGGLVTLFTDDSSLAETTTSDHKETKENRETCRKFECNYCCRNFPTSQALGGHQNAHRRERLQAKKPHFQPFTIHQRSSTAQLHNIAYHHRQNLTTTASPPYQHQSTINSITNYSNNIGFYGGTSHQTPINRRPLALWRFPTAVHNSTTFNRGSLLSSSDAGSSSRNPYMLESQPNIRDQVSLELHL</sequence>
<evidence type="ECO:0000313" key="1">
    <source>
        <dbReference type="EMBL" id="KAI3738545.1"/>
    </source>
</evidence>
<proteinExistence type="predicted"/>
<organism evidence="1 2">
    <name type="scientific">Cichorium intybus</name>
    <name type="common">Chicory</name>
    <dbReference type="NCBI Taxonomy" id="13427"/>
    <lineage>
        <taxon>Eukaryota</taxon>
        <taxon>Viridiplantae</taxon>
        <taxon>Streptophyta</taxon>
        <taxon>Embryophyta</taxon>
        <taxon>Tracheophyta</taxon>
        <taxon>Spermatophyta</taxon>
        <taxon>Magnoliopsida</taxon>
        <taxon>eudicotyledons</taxon>
        <taxon>Gunneridae</taxon>
        <taxon>Pentapetalae</taxon>
        <taxon>asterids</taxon>
        <taxon>campanulids</taxon>
        <taxon>Asterales</taxon>
        <taxon>Asteraceae</taxon>
        <taxon>Cichorioideae</taxon>
        <taxon>Cichorieae</taxon>
        <taxon>Cichoriinae</taxon>
        <taxon>Cichorium</taxon>
    </lineage>
</organism>
<keyword evidence="2" id="KW-1185">Reference proteome</keyword>
<reference evidence="1 2" key="2">
    <citation type="journal article" date="2022" name="Mol. Ecol. Resour.">
        <title>The genomes of chicory, endive, great burdock and yacon provide insights into Asteraceae paleo-polyploidization history and plant inulin production.</title>
        <authorList>
            <person name="Fan W."/>
            <person name="Wang S."/>
            <person name="Wang H."/>
            <person name="Wang A."/>
            <person name="Jiang F."/>
            <person name="Liu H."/>
            <person name="Zhao H."/>
            <person name="Xu D."/>
            <person name="Zhang Y."/>
        </authorList>
    </citation>
    <scope>NUCLEOTIDE SEQUENCE [LARGE SCALE GENOMIC DNA]</scope>
    <source>
        <strain evidence="2">cv. Punajuju</strain>
        <tissue evidence="1">Leaves</tissue>
    </source>
</reference>
<reference evidence="2" key="1">
    <citation type="journal article" date="2022" name="Mol. Ecol. Resour.">
        <title>The genomes of chicory, endive, great burdock and yacon provide insights into Asteraceae palaeo-polyploidization history and plant inulin production.</title>
        <authorList>
            <person name="Fan W."/>
            <person name="Wang S."/>
            <person name="Wang H."/>
            <person name="Wang A."/>
            <person name="Jiang F."/>
            <person name="Liu H."/>
            <person name="Zhao H."/>
            <person name="Xu D."/>
            <person name="Zhang Y."/>
        </authorList>
    </citation>
    <scope>NUCLEOTIDE SEQUENCE [LARGE SCALE GENOMIC DNA]</scope>
    <source>
        <strain evidence="2">cv. Punajuju</strain>
    </source>
</reference>
<dbReference type="Proteomes" id="UP001055811">
    <property type="component" value="Linkage Group LG05"/>
</dbReference>
<dbReference type="EMBL" id="CM042013">
    <property type="protein sequence ID" value="KAI3738545.1"/>
    <property type="molecule type" value="Genomic_DNA"/>
</dbReference>
<accession>A0ACB9CWF3</accession>
<comment type="caution">
    <text evidence="1">The sequence shown here is derived from an EMBL/GenBank/DDBJ whole genome shotgun (WGS) entry which is preliminary data.</text>
</comment>
<protein>
    <submittedName>
        <fullName evidence="1">Uncharacterized protein</fullName>
    </submittedName>
</protein>
<gene>
    <name evidence="1" type="ORF">L2E82_28580</name>
</gene>
<evidence type="ECO:0000313" key="2">
    <source>
        <dbReference type="Proteomes" id="UP001055811"/>
    </source>
</evidence>
<name>A0ACB9CWF3_CICIN</name>